<feature type="region of interest" description="Disordered" evidence="6">
    <location>
        <begin position="100"/>
        <end position="171"/>
    </location>
</feature>
<feature type="compositionally biased region" description="Polar residues" evidence="6">
    <location>
        <begin position="156"/>
        <end position="166"/>
    </location>
</feature>
<dbReference type="PANTHER" id="PTHR45868">
    <property type="entry name" value="HEAVY METAL-ASSOCIATED ISOPRENYLATED PLANT PROTEIN 33-RELATED"/>
    <property type="match status" value="1"/>
</dbReference>
<evidence type="ECO:0000256" key="4">
    <source>
        <dbReference type="ARBA" id="ARBA00023289"/>
    </source>
</evidence>
<feature type="region of interest" description="Disordered" evidence="6">
    <location>
        <begin position="187"/>
        <end position="345"/>
    </location>
</feature>
<feature type="region of interest" description="Disordered" evidence="6">
    <location>
        <begin position="367"/>
        <end position="409"/>
    </location>
</feature>
<feature type="compositionally biased region" description="Gly residues" evidence="6">
    <location>
        <begin position="232"/>
        <end position="242"/>
    </location>
</feature>
<reference evidence="8 9" key="1">
    <citation type="submission" date="2021-02" db="EMBL/GenBank/DDBJ databases">
        <title>Plant Genome Project.</title>
        <authorList>
            <person name="Zhang R.-G."/>
        </authorList>
    </citation>
    <scope>NUCLEOTIDE SEQUENCE [LARGE SCALE GENOMIC DNA]</scope>
    <source>
        <tissue evidence="8">Leaves</tissue>
    </source>
</reference>
<evidence type="ECO:0000256" key="1">
    <source>
        <dbReference type="ARBA" id="ARBA00022481"/>
    </source>
</evidence>
<accession>A0ABQ8IDE0</accession>
<feature type="region of interest" description="Disordered" evidence="6">
    <location>
        <begin position="1"/>
        <end position="28"/>
    </location>
</feature>
<keyword evidence="1" id="KW-0488">Methylation</keyword>
<feature type="compositionally biased region" description="Basic residues" evidence="6">
    <location>
        <begin position="108"/>
        <end position="117"/>
    </location>
</feature>
<evidence type="ECO:0000256" key="6">
    <source>
        <dbReference type="SAM" id="MobiDB-lite"/>
    </source>
</evidence>
<dbReference type="PANTHER" id="PTHR45868:SF69">
    <property type="entry name" value="HEAVY METAL-ASSOCIATED ISOPRENYLATED PLANT PROTEIN 35"/>
    <property type="match status" value="1"/>
</dbReference>
<evidence type="ECO:0000256" key="5">
    <source>
        <dbReference type="ARBA" id="ARBA00024045"/>
    </source>
</evidence>
<dbReference type="SUPFAM" id="SSF55008">
    <property type="entry name" value="HMA, heavy metal-associated domain"/>
    <property type="match status" value="1"/>
</dbReference>
<feature type="compositionally biased region" description="Low complexity" evidence="6">
    <location>
        <begin position="1"/>
        <end position="10"/>
    </location>
</feature>
<keyword evidence="2" id="KW-0479">Metal-binding</keyword>
<feature type="compositionally biased region" description="Basic and acidic residues" evidence="6">
    <location>
        <begin position="11"/>
        <end position="28"/>
    </location>
</feature>
<proteinExistence type="inferred from homology"/>
<gene>
    <name evidence="8" type="ORF">JRO89_XS03G0330700</name>
</gene>
<feature type="compositionally biased region" description="Polar residues" evidence="6">
    <location>
        <begin position="125"/>
        <end position="144"/>
    </location>
</feature>
<evidence type="ECO:0000259" key="7">
    <source>
        <dbReference type="PROSITE" id="PS50846"/>
    </source>
</evidence>
<dbReference type="InterPro" id="IPR006121">
    <property type="entry name" value="HMA_dom"/>
</dbReference>
<keyword evidence="9" id="KW-1185">Reference proteome</keyword>
<dbReference type="Pfam" id="PF00403">
    <property type="entry name" value="HMA"/>
    <property type="match status" value="1"/>
</dbReference>
<feature type="domain" description="HMA" evidence="7">
    <location>
        <begin position="37"/>
        <end position="100"/>
    </location>
</feature>
<feature type="compositionally biased region" description="Polar residues" evidence="6">
    <location>
        <begin position="393"/>
        <end position="409"/>
    </location>
</feature>
<dbReference type="CDD" id="cd00371">
    <property type="entry name" value="HMA"/>
    <property type="match status" value="1"/>
</dbReference>
<dbReference type="InterPro" id="IPR036163">
    <property type="entry name" value="HMA_dom_sf"/>
</dbReference>
<protein>
    <recommendedName>
        <fullName evidence="7">HMA domain-containing protein</fullName>
    </recommendedName>
</protein>
<organism evidence="8 9">
    <name type="scientific">Xanthoceras sorbifolium</name>
    <dbReference type="NCBI Taxonomy" id="99658"/>
    <lineage>
        <taxon>Eukaryota</taxon>
        <taxon>Viridiplantae</taxon>
        <taxon>Streptophyta</taxon>
        <taxon>Embryophyta</taxon>
        <taxon>Tracheophyta</taxon>
        <taxon>Spermatophyta</taxon>
        <taxon>Magnoliopsida</taxon>
        <taxon>eudicotyledons</taxon>
        <taxon>Gunneridae</taxon>
        <taxon>Pentapetalae</taxon>
        <taxon>rosids</taxon>
        <taxon>malvids</taxon>
        <taxon>Sapindales</taxon>
        <taxon>Sapindaceae</taxon>
        <taxon>Xanthoceroideae</taxon>
        <taxon>Xanthoceras</taxon>
    </lineage>
</organism>
<dbReference type="PROSITE" id="PS50846">
    <property type="entry name" value="HMA_2"/>
    <property type="match status" value="1"/>
</dbReference>
<sequence>MATATATSPETKPETKTEAKVELKDKEPEEHQVHLNYKTWVLRVSIHCEGCKRKVKKILTNIDGVYTTDIDLRQHKVTVVGNVDAETLIRKLEKNGKHAELWPEIKSKQKAKKHGKSKNKEKQQQISDQDGSAISEEGNNQEIKQTVKIEVPVQDSPKTPTENGGTSKKVDGGNVIKVVEVGAATGKAVGQTKESKSEVRQTVVFPAGGQPAAADKVGGGGGESEGGADQKTGGGGSGSGSGGKKKKKKGQNGNNNNVGGGGGEHPGNNHGAASTGPPPNYGNGGLHHHGQGSMGGPVPSPASQSPPRQQYGYHFPPPPAQHYPSPHYHHAPPPTPLYTVSHSTAHPTTSYGASYYATPPYSHSYAYTHPGIENEPSPPRAGLDFDTYPPQPSSFEIFSDENPNACSIM</sequence>
<comment type="caution">
    <text evidence="8">The sequence shown here is derived from an EMBL/GenBank/DDBJ whole genome shotgun (WGS) entry which is preliminary data.</text>
</comment>
<keyword evidence="4" id="KW-0636">Prenylation</keyword>
<evidence type="ECO:0000313" key="9">
    <source>
        <dbReference type="Proteomes" id="UP000827721"/>
    </source>
</evidence>
<dbReference type="Gene3D" id="3.30.70.100">
    <property type="match status" value="1"/>
</dbReference>
<keyword evidence="3" id="KW-0449">Lipoprotein</keyword>
<name>A0ABQ8IDE0_9ROSI</name>
<evidence type="ECO:0000256" key="2">
    <source>
        <dbReference type="ARBA" id="ARBA00022723"/>
    </source>
</evidence>
<dbReference type="Proteomes" id="UP000827721">
    <property type="component" value="Unassembled WGS sequence"/>
</dbReference>
<comment type="similarity">
    <text evidence="5">Belongs to the HIPP family.</text>
</comment>
<evidence type="ECO:0000313" key="8">
    <source>
        <dbReference type="EMBL" id="KAH7574684.1"/>
    </source>
</evidence>
<dbReference type="EMBL" id="JAFEMO010000003">
    <property type="protein sequence ID" value="KAH7574684.1"/>
    <property type="molecule type" value="Genomic_DNA"/>
</dbReference>
<evidence type="ECO:0000256" key="3">
    <source>
        <dbReference type="ARBA" id="ARBA00023288"/>
    </source>
</evidence>
<feature type="compositionally biased region" description="Low complexity" evidence="6">
    <location>
        <begin position="301"/>
        <end position="314"/>
    </location>
</feature>